<organism evidence="2 3">
    <name type="scientific">Fundulus heteroclitus</name>
    <name type="common">Killifish</name>
    <name type="synonym">Mummichog</name>
    <dbReference type="NCBI Taxonomy" id="8078"/>
    <lineage>
        <taxon>Eukaryota</taxon>
        <taxon>Metazoa</taxon>
        <taxon>Chordata</taxon>
        <taxon>Craniata</taxon>
        <taxon>Vertebrata</taxon>
        <taxon>Euteleostomi</taxon>
        <taxon>Actinopterygii</taxon>
        <taxon>Neopterygii</taxon>
        <taxon>Teleostei</taxon>
        <taxon>Neoteleostei</taxon>
        <taxon>Acanthomorphata</taxon>
        <taxon>Ovalentaria</taxon>
        <taxon>Atherinomorphae</taxon>
        <taxon>Cyprinodontiformes</taxon>
        <taxon>Fundulidae</taxon>
        <taxon>Fundulus</taxon>
    </lineage>
</organism>
<sequence>TTDQREYLLKQLGWDWQLSFNEQRSKEFLEGKGHHCPTVSQILSQRLLKGKTDFICCIISGQDASFIFINQSLKWTEALSYCREHHTDLARVRSTTENEEIKALIQAGVKPQAWIGLYRSSWTWVDGSIFSFQHWRTAEPNGSTENCGAAVMEDGGKWEDLPCDWKMPFFCYDGKPGFSCSLGFSRQNYSFSSSAHTL</sequence>
<reference evidence="2" key="1">
    <citation type="submission" date="2025-08" db="UniProtKB">
        <authorList>
            <consortium name="Ensembl"/>
        </authorList>
    </citation>
    <scope>IDENTIFICATION</scope>
</reference>
<protein>
    <recommendedName>
        <fullName evidence="1">C-type lectin domain-containing protein</fullName>
    </recommendedName>
</protein>
<keyword evidence="3" id="KW-1185">Reference proteome</keyword>
<dbReference type="SMART" id="SM00034">
    <property type="entry name" value="CLECT"/>
    <property type="match status" value="1"/>
</dbReference>
<dbReference type="STRING" id="8078.ENSFHEP00000033746"/>
<dbReference type="GeneTree" id="ENSGT01100000263473"/>
<evidence type="ECO:0000313" key="3">
    <source>
        <dbReference type="Proteomes" id="UP000265000"/>
    </source>
</evidence>
<dbReference type="Gene3D" id="3.10.100.10">
    <property type="entry name" value="Mannose-Binding Protein A, subunit A"/>
    <property type="match status" value="1"/>
</dbReference>
<dbReference type="InterPro" id="IPR016186">
    <property type="entry name" value="C-type_lectin-like/link_sf"/>
</dbReference>
<dbReference type="AlphaFoldDB" id="A0A3Q2R003"/>
<dbReference type="Proteomes" id="UP000265000">
    <property type="component" value="Unplaced"/>
</dbReference>
<dbReference type="PROSITE" id="PS50041">
    <property type="entry name" value="C_TYPE_LECTIN_2"/>
    <property type="match status" value="1"/>
</dbReference>
<reference evidence="2" key="2">
    <citation type="submission" date="2025-09" db="UniProtKB">
        <authorList>
            <consortium name="Ensembl"/>
        </authorList>
    </citation>
    <scope>IDENTIFICATION</scope>
</reference>
<dbReference type="SUPFAM" id="SSF56436">
    <property type="entry name" value="C-type lectin-like"/>
    <property type="match status" value="1"/>
</dbReference>
<name>A0A3Q2R003_FUNHE</name>
<dbReference type="Pfam" id="PF00059">
    <property type="entry name" value="Lectin_C"/>
    <property type="match status" value="1"/>
</dbReference>
<dbReference type="PANTHER" id="PTHR45784:SF3">
    <property type="entry name" value="C-TYPE LECTIN DOMAIN FAMILY 4 MEMBER K-LIKE-RELATED"/>
    <property type="match status" value="1"/>
</dbReference>
<evidence type="ECO:0000259" key="1">
    <source>
        <dbReference type="PROSITE" id="PS50041"/>
    </source>
</evidence>
<proteinExistence type="predicted"/>
<feature type="domain" description="C-type lectin" evidence="1">
    <location>
        <begin position="61"/>
        <end position="172"/>
    </location>
</feature>
<dbReference type="Ensembl" id="ENSFHET00000028345.1">
    <property type="protein sequence ID" value="ENSFHEP00000033746.1"/>
    <property type="gene ID" value="ENSFHEG00000021070.1"/>
</dbReference>
<dbReference type="InterPro" id="IPR001304">
    <property type="entry name" value="C-type_lectin-like"/>
</dbReference>
<dbReference type="InterPro" id="IPR016187">
    <property type="entry name" value="CTDL_fold"/>
</dbReference>
<accession>A0A3Q2R003</accession>
<dbReference type="PANTHER" id="PTHR45784">
    <property type="entry name" value="C-TYPE LECTIN DOMAIN FAMILY 20 MEMBER A-RELATED"/>
    <property type="match status" value="1"/>
</dbReference>
<evidence type="ECO:0000313" key="2">
    <source>
        <dbReference type="Ensembl" id="ENSFHEP00000033746.1"/>
    </source>
</evidence>